<keyword evidence="1" id="KW-0812">Transmembrane</keyword>
<accession>A0A1I6UXA4</accession>
<protein>
    <recommendedName>
        <fullName evidence="4">DUF983 domain-containing protein</fullName>
    </recommendedName>
</protein>
<evidence type="ECO:0000256" key="1">
    <source>
        <dbReference type="SAM" id="Phobius"/>
    </source>
</evidence>
<dbReference type="EMBL" id="FPAG01000008">
    <property type="protein sequence ID" value="SFT06069.1"/>
    <property type="molecule type" value="Genomic_DNA"/>
</dbReference>
<dbReference type="InterPro" id="IPR009325">
    <property type="entry name" value="DUF983"/>
</dbReference>
<keyword evidence="1" id="KW-0472">Membrane</keyword>
<gene>
    <name evidence="2" type="ORF">SAMN04487906_2701</name>
</gene>
<feature type="transmembrane region" description="Helical" evidence="1">
    <location>
        <begin position="84"/>
        <end position="102"/>
    </location>
</feature>
<dbReference type="Proteomes" id="UP000183209">
    <property type="component" value="Unassembled WGS sequence"/>
</dbReference>
<keyword evidence="1" id="KW-1133">Transmembrane helix</keyword>
<proteinExistence type="predicted"/>
<dbReference type="Pfam" id="PF06170">
    <property type="entry name" value="DUF983"/>
    <property type="match status" value="1"/>
</dbReference>
<dbReference type="OrthoDB" id="9790326at2"/>
<feature type="transmembrane region" description="Helical" evidence="1">
    <location>
        <begin position="58"/>
        <end position="78"/>
    </location>
</feature>
<organism evidence="2 3">
    <name type="scientific">Zhouia amylolytica</name>
    <dbReference type="NCBI Taxonomy" id="376730"/>
    <lineage>
        <taxon>Bacteria</taxon>
        <taxon>Pseudomonadati</taxon>
        <taxon>Bacteroidota</taxon>
        <taxon>Flavobacteriia</taxon>
        <taxon>Flavobacteriales</taxon>
        <taxon>Flavobacteriaceae</taxon>
        <taxon>Zhouia</taxon>
    </lineage>
</organism>
<evidence type="ECO:0000313" key="2">
    <source>
        <dbReference type="EMBL" id="SFT06069.1"/>
    </source>
</evidence>
<evidence type="ECO:0008006" key="4">
    <source>
        <dbReference type="Google" id="ProtNLM"/>
    </source>
</evidence>
<dbReference type="AlphaFoldDB" id="A0A1I6UXA4"/>
<name>A0A1I6UXA4_9FLAO</name>
<reference evidence="2 3" key="1">
    <citation type="submission" date="2016-10" db="EMBL/GenBank/DDBJ databases">
        <authorList>
            <person name="de Groot N.N."/>
        </authorList>
    </citation>
    <scope>NUCLEOTIDE SEQUENCE [LARGE SCALE GENOMIC DNA]</scope>
    <source>
        <strain evidence="2 3">CGMCC 1.6114</strain>
    </source>
</reference>
<dbReference type="RefSeq" id="WP_038261418.1">
    <property type="nucleotide sequence ID" value="NZ_JAEMBF010000001.1"/>
</dbReference>
<sequence>MSRYIKAIQCKCPKCEKGAIFKDSGNPIFFKMPKMYKSCEACGYVFEREPGFFFGAMYVSYSLAVAELVALLVVVKFILGFGNIVLVISVAILAFLLSTFNFRVSRSLWMYFFERKSI</sequence>
<evidence type="ECO:0000313" key="3">
    <source>
        <dbReference type="Proteomes" id="UP000183209"/>
    </source>
</evidence>